<dbReference type="Gene3D" id="1.20.5.470">
    <property type="entry name" value="Single helix bin"/>
    <property type="match status" value="1"/>
</dbReference>
<evidence type="ECO:0000256" key="5">
    <source>
        <dbReference type="ARBA" id="ARBA00022598"/>
    </source>
</evidence>
<feature type="binding site" evidence="9">
    <location>
        <position position="189"/>
    </location>
    <ligand>
        <name>L-citrulline</name>
        <dbReference type="ChEBI" id="CHEBI:57743"/>
    </ligand>
</feature>
<feature type="binding site" evidence="9">
    <location>
        <position position="127"/>
    </location>
    <ligand>
        <name>L-citrulline</name>
        <dbReference type="ChEBI" id="CHEBI:57743"/>
    </ligand>
</feature>
<dbReference type="Proteomes" id="UP000298677">
    <property type="component" value="Chromosome"/>
</dbReference>
<evidence type="ECO:0000313" key="13">
    <source>
        <dbReference type="Proteomes" id="UP000298677"/>
    </source>
</evidence>
<feature type="binding site" evidence="9">
    <location>
        <position position="128"/>
    </location>
    <ligand>
        <name>L-aspartate</name>
        <dbReference type="ChEBI" id="CHEBI:29991"/>
    </ligand>
</feature>
<keyword evidence="8 9" id="KW-0067">ATP-binding</keyword>
<comment type="pathway">
    <text evidence="1 9">Amino-acid biosynthesis; L-arginine biosynthesis; L-arginine from L-ornithine and carbamoyl phosphate: step 2/3.</text>
</comment>
<evidence type="ECO:0000256" key="4">
    <source>
        <dbReference type="ARBA" id="ARBA00022571"/>
    </source>
</evidence>
<dbReference type="SUPFAM" id="SSF69864">
    <property type="entry name" value="Argininosuccinate synthetase, C-terminal domain"/>
    <property type="match status" value="1"/>
</dbReference>
<dbReference type="PANTHER" id="PTHR11587">
    <property type="entry name" value="ARGININOSUCCINATE SYNTHASE"/>
    <property type="match status" value="1"/>
</dbReference>
<dbReference type="InterPro" id="IPR048267">
    <property type="entry name" value="Arginosuc_syn_N"/>
</dbReference>
<dbReference type="Gene3D" id="3.90.1260.10">
    <property type="entry name" value="Argininosuccinate synthetase, chain A, domain 2"/>
    <property type="match status" value="1"/>
</dbReference>
<feature type="binding site" evidence="9">
    <location>
        <position position="121"/>
    </location>
    <ligand>
        <name>ATP</name>
        <dbReference type="ChEBI" id="CHEBI:30616"/>
    </ligand>
</feature>
<dbReference type="FunFam" id="3.40.50.620:FF:000019">
    <property type="entry name" value="Argininosuccinate synthase"/>
    <property type="match status" value="1"/>
</dbReference>
<comment type="subcellular location">
    <subcellularLocation>
        <location evidence="9">Cytoplasm</location>
    </subcellularLocation>
</comment>
<evidence type="ECO:0000256" key="2">
    <source>
        <dbReference type="ARBA" id="ARBA00011881"/>
    </source>
</evidence>
<feature type="binding site" evidence="9">
    <location>
        <position position="180"/>
    </location>
    <ligand>
        <name>L-citrulline</name>
        <dbReference type="ChEBI" id="CHEBI:57743"/>
    </ligand>
</feature>
<feature type="binding site" evidence="9">
    <location>
        <position position="91"/>
    </location>
    <ligand>
        <name>L-citrulline</name>
        <dbReference type="ChEBI" id="CHEBI:57743"/>
    </ligand>
</feature>
<accession>A0A4D6XZZ7</accession>
<feature type="binding site" evidence="9">
    <location>
        <position position="127"/>
    </location>
    <ligand>
        <name>L-aspartate</name>
        <dbReference type="ChEBI" id="CHEBI:29991"/>
    </ligand>
</feature>
<dbReference type="InterPro" id="IPR024074">
    <property type="entry name" value="AS_cat/multimer_dom_body"/>
</dbReference>
<dbReference type="EC" id="6.3.4.5" evidence="3 9"/>
<comment type="subunit">
    <text evidence="2 9">Homotetramer.</text>
</comment>
<evidence type="ECO:0000256" key="3">
    <source>
        <dbReference type="ARBA" id="ARBA00012286"/>
    </source>
</evidence>
<keyword evidence="5 9" id="KW-0436">Ligase</keyword>
<dbReference type="NCBIfam" id="NF001770">
    <property type="entry name" value="PRK00509.1"/>
    <property type="match status" value="1"/>
</dbReference>
<dbReference type="GO" id="GO:0004055">
    <property type="term" value="F:argininosuccinate synthase activity"/>
    <property type="evidence" value="ECO:0007669"/>
    <property type="project" value="UniProtKB-UniRule"/>
</dbReference>
<evidence type="ECO:0000256" key="8">
    <source>
        <dbReference type="ARBA" id="ARBA00022840"/>
    </source>
</evidence>
<dbReference type="PROSITE" id="PS00564">
    <property type="entry name" value="ARGININOSUCCIN_SYN_1"/>
    <property type="match status" value="1"/>
</dbReference>
<protein>
    <recommendedName>
        <fullName evidence="3 9">Argininosuccinate synthase</fullName>
        <ecNumber evidence="3 9">6.3.4.5</ecNumber>
    </recommendedName>
    <alternativeName>
        <fullName evidence="9">Citrulline--aspartate ligase</fullName>
    </alternativeName>
</protein>
<dbReference type="SUPFAM" id="SSF52402">
    <property type="entry name" value="Adenine nucleotide alpha hydrolases-like"/>
    <property type="match status" value="1"/>
</dbReference>
<sequence>MTTTKKNTVVLAYSGGLDTSAIIPWIKENYSYEVIAFVANIGQSEKDLIDIKKKAIYSGAKKCYIYDLRYDFVTKYIYPMLKTGALYEKQYLLGTALARPVIAKAQVELALKTNSIALCHGSTGKGNDQIRFEMAYTALAPNLKIIAPWREWNISSREELITYLKNRNIPTTTTVEKIYSKDENCWHISTEGGRLEDPWKSPKNECWSWTEDPKKTSNNPEKILISIKNGEIIKINNKQLNPLECLNLLNSIGSRHGIGRIDIVENRLIGIKSRGCYETPGGTIMNIAIRAIEQLVLDRESFKWREQIGLEMSYAIYDGRWFTPLRKSLQCAADSLSYFINGEVVLELYKGNVIPIQKKSHNSLYLKEYATFGQDSIYNQKDAQGFINLYSLSSRIRSLNKNKLKDE</sequence>
<feature type="domain" description="Arginosuccinate synthase-like N-terminal" evidence="10">
    <location>
        <begin position="9"/>
        <end position="170"/>
    </location>
</feature>
<evidence type="ECO:0000313" key="12">
    <source>
        <dbReference type="EMBL" id="QCI19181.1"/>
    </source>
</evidence>
<dbReference type="InterPro" id="IPR023434">
    <property type="entry name" value="Arginosuc_synth_type_1_subfam"/>
</dbReference>
<dbReference type="PROSITE" id="PS00565">
    <property type="entry name" value="ARGININOSUCCIN_SYN_2"/>
    <property type="match status" value="1"/>
</dbReference>
<dbReference type="RefSeq" id="WP_158341589.1">
    <property type="nucleotide sequence ID" value="NZ_CP033012.1"/>
</dbReference>
<dbReference type="GO" id="GO:0000050">
    <property type="term" value="P:urea cycle"/>
    <property type="evidence" value="ECO:0007669"/>
    <property type="project" value="TreeGrafter"/>
</dbReference>
<keyword evidence="6 9" id="KW-0028">Amino-acid biosynthesis</keyword>
<dbReference type="PANTHER" id="PTHR11587:SF2">
    <property type="entry name" value="ARGININOSUCCINATE SYNTHASE"/>
    <property type="match status" value="1"/>
</dbReference>
<dbReference type="GO" id="GO:0000053">
    <property type="term" value="P:argininosuccinate metabolic process"/>
    <property type="evidence" value="ECO:0007669"/>
    <property type="project" value="TreeGrafter"/>
</dbReference>
<feature type="binding site" evidence="9">
    <location>
        <position position="277"/>
    </location>
    <ligand>
        <name>L-citrulline</name>
        <dbReference type="ChEBI" id="CHEBI:57743"/>
    </ligand>
</feature>
<organism evidence="12 13">
    <name type="scientific">Buchnera aphidicola</name>
    <name type="common">Anoecia oenotherae</name>
    <dbReference type="NCBI Taxonomy" id="1241833"/>
    <lineage>
        <taxon>Bacteria</taxon>
        <taxon>Pseudomonadati</taxon>
        <taxon>Pseudomonadota</taxon>
        <taxon>Gammaproteobacteria</taxon>
        <taxon>Enterobacterales</taxon>
        <taxon>Erwiniaceae</taxon>
        <taxon>Buchnera</taxon>
    </lineage>
</organism>
<reference evidence="12 13" key="1">
    <citation type="submission" date="2018-10" db="EMBL/GenBank/DDBJ databases">
        <title>Comparative functional genomics of the obligate endosymbiont Buchnera aphidicola.</title>
        <authorList>
            <person name="Chong R.A."/>
        </authorList>
    </citation>
    <scope>NUCLEOTIDE SEQUENCE [LARGE SCALE GENOMIC DNA]</scope>
    <source>
        <strain evidence="12 13">Aoe</strain>
    </source>
</reference>
<evidence type="ECO:0000256" key="1">
    <source>
        <dbReference type="ARBA" id="ARBA00004967"/>
    </source>
</evidence>
<keyword evidence="7 9" id="KW-0547">Nucleotide-binding</keyword>
<comment type="similarity">
    <text evidence="9">Belongs to the argininosuccinate synthase family. Type 1 subfamily.</text>
</comment>
<evidence type="ECO:0000256" key="6">
    <source>
        <dbReference type="ARBA" id="ARBA00022605"/>
    </source>
</evidence>
<comment type="caution">
    <text evidence="9">Lacks conserved residue(s) required for the propagation of feature annotation.</text>
</comment>
<feature type="binding site" evidence="9">
    <location>
        <position position="131"/>
    </location>
    <ligand>
        <name>L-citrulline</name>
        <dbReference type="ChEBI" id="CHEBI:57743"/>
    </ligand>
</feature>
<dbReference type="AlphaFoldDB" id="A0A4D6XZZ7"/>
<dbReference type="GO" id="GO:0005524">
    <property type="term" value="F:ATP binding"/>
    <property type="evidence" value="ECO:0007669"/>
    <property type="project" value="UniProtKB-UniRule"/>
</dbReference>
<dbReference type="UniPathway" id="UPA00068">
    <property type="reaction ID" value="UER00113"/>
</dbReference>
<proteinExistence type="inferred from homology"/>
<feature type="binding site" evidence="9">
    <location>
        <position position="265"/>
    </location>
    <ligand>
        <name>L-citrulline</name>
        <dbReference type="ChEBI" id="CHEBI:57743"/>
    </ligand>
</feature>
<dbReference type="OrthoDB" id="9801641at2"/>
<dbReference type="InterPro" id="IPR014729">
    <property type="entry name" value="Rossmann-like_a/b/a_fold"/>
</dbReference>
<dbReference type="EMBL" id="CP033012">
    <property type="protein sequence ID" value="QCI19181.1"/>
    <property type="molecule type" value="Genomic_DNA"/>
</dbReference>
<name>A0A4D6XZZ7_9GAMM</name>
<keyword evidence="9" id="KW-0963">Cytoplasm</keyword>
<feature type="binding site" evidence="9">
    <location>
        <begin position="12"/>
        <end position="20"/>
    </location>
    <ligand>
        <name>ATP</name>
        <dbReference type="ChEBI" id="CHEBI:30616"/>
    </ligand>
</feature>
<dbReference type="HAMAP" id="MF_00005">
    <property type="entry name" value="Arg_succ_synth_type1"/>
    <property type="match status" value="1"/>
</dbReference>
<dbReference type="GO" id="GO:0005737">
    <property type="term" value="C:cytoplasm"/>
    <property type="evidence" value="ECO:0007669"/>
    <property type="project" value="UniProtKB-SubCell"/>
</dbReference>
<evidence type="ECO:0000259" key="10">
    <source>
        <dbReference type="Pfam" id="PF00764"/>
    </source>
</evidence>
<keyword evidence="4 9" id="KW-0055">Arginine biosynthesis</keyword>
<dbReference type="InterPro" id="IPR001518">
    <property type="entry name" value="Arginosuc_synth"/>
</dbReference>
<dbReference type="Gene3D" id="3.40.50.620">
    <property type="entry name" value="HUPs"/>
    <property type="match status" value="1"/>
</dbReference>
<dbReference type="GO" id="GO:0006526">
    <property type="term" value="P:L-arginine biosynthetic process"/>
    <property type="evidence" value="ECO:0007669"/>
    <property type="project" value="UniProtKB-UniRule"/>
</dbReference>
<dbReference type="CDD" id="cd01999">
    <property type="entry name" value="ASS"/>
    <property type="match status" value="1"/>
</dbReference>
<evidence type="ECO:0000259" key="11">
    <source>
        <dbReference type="Pfam" id="PF20979"/>
    </source>
</evidence>
<comment type="catalytic activity">
    <reaction evidence="9">
        <text>L-citrulline + L-aspartate + ATP = 2-(N(omega)-L-arginino)succinate + AMP + diphosphate + H(+)</text>
        <dbReference type="Rhea" id="RHEA:10932"/>
        <dbReference type="ChEBI" id="CHEBI:15378"/>
        <dbReference type="ChEBI" id="CHEBI:29991"/>
        <dbReference type="ChEBI" id="CHEBI:30616"/>
        <dbReference type="ChEBI" id="CHEBI:33019"/>
        <dbReference type="ChEBI" id="CHEBI:57472"/>
        <dbReference type="ChEBI" id="CHEBI:57743"/>
        <dbReference type="ChEBI" id="CHEBI:456215"/>
        <dbReference type="EC" id="6.3.4.5"/>
    </reaction>
</comment>
<feature type="domain" description="Arginosuccinate synthase C-terminal" evidence="11">
    <location>
        <begin position="179"/>
        <end position="396"/>
    </location>
</feature>
<dbReference type="NCBIfam" id="TIGR00032">
    <property type="entry name" value="argG"/>
    <property type="match status" value="1"/>
</dbReference>
<feature type="binding site" evidence="9">
    <location>
        <position position="39"/>
    </location>
    <ligand>
        <name>ATP</name>
        <dbReference type="ChEBI" id="CHEBI:30616"/>
    </ligand>
</feature>
<keyword evidence="13" id="KW-1185">Reference proteome</keyword>
<evidence type="ECO:0000256" key="9">
    <source>
        <dbReference type="HAMAP-Rule" id="MF_00005"/>
    </source>
</evidence>
<dbReference type="FunFam" id="3.90.1260.10:FF:000007">
    <property type="entry name" value="Argininosuccinate synthase"/>
    <property type="match status" value="1"/>
</dbReference>
<gene>
    <name evidence="9" type="primary">argG</name>
    <name evidence="12" type="ORF">D9V65_00210</name>
</gene>
<dbReference type="InterPro" id="IPR048268">
    <property type="entry name" value="Arginosuc_syn_C"/>
</dbReference>
<dbReference type="Pfam" id="PF00764">
    <property type="entry name" value="Arginosuc_synth"/>
    <property type="match status" value="1"/>
</dbReference>
<dbReference type="InterPro" id="IPR018223">
    <property type="entry name" value="Arginosuc_synth_CS"/>
</dbReference>
<dbReference type="Pfam" id="PF20979">
    <property type="entry name" value="Arginosuc_syn_C"/>
    <property type="match status" value="1"/>
</dbReference>
<feature type="binding site" evidence="9">
    <location>
        <position position="123"/>
    </location>
    <ligand>
        <name>L-aspartate</name>
        <dbReference type="ChEBI" id="CHEBI:29991"/>
    </ligand>
</feature>
<evidence type="ECO:0000256" key="7">
    <source>
        <dbReference type="ARBA" id="ARBA00022741"/>
    </source>
</evidence>